<comment type="caution">
    <text evidence="1">The sequence shown here is derived from an EMBL/GenBank/DDBJ whole genome shotgun (WGS) entry which is preliminary data.</text>
</comment>
<name>A0A1F6VT69_9BACT</name>
<dbReference type="Proteomes" id="UP000179686">
    <property type="component" value="Unassembled WGS sequence"/>
</dbReference>
<protein>
    <submittedName>
        <fullName evidence="1">Uncharacterized protein</fullName>
    </submittedName>
</protein>
<organism evidence="1 2">
    <name type="scientific">Candidatus Nomurabacteria bacterium RIFCSPHIGHO2_02_FULL_38_15</name>
    <dbReference type="NCBI Taxonomy" id="1801752"/>
    <lineage>
        <taxon>Bacteria</taxon>
        <taxon>Candidatus Nomuraibacteriota</taxon>
    </lineage>
</organism>
<accession>A0A1F6VT69</accession>
<reference evidence="1 2" key="1">
    <citation type="journal article" date="2016" name="Nat. Commun.">
        <title>Thousands of microbial genomes shed light on interconnected biogeochemical processes in an aquifer system.</title>
        <authorList>
            <person name="Anantharaman K."/>
            <person name="Brown C.T."/>
            <person name="Hug L.A."/>
            <person name="Sharon I."/>
            <person name="Castelle C.J."/>
            <person name="Probst A.J."/>
            <person name="Thomas B.C."/>
            <person name="Singh A."/>
            <person name="Wilkins M.J."/>
            <person name="Karaoz U."/>
            <person name="Brodie E.L."/>
            <person name="Williams K.H."/>
            <person name="Hubbard S.S."/>
            <person name="Banfield J.F."/>
        </authorList>
    </citation>
    <scope>NUCLEOTIDE SEQUENCE [LARGE SCALE GENOMIC DNA]</scope>
</reference>
<gene>
    <name evidence="1" type="ORF">A3J61_00635</name>
</gene>
<dbReference type="AlphaFoldDB" id="A0A1F6VT69"/>
<dbReference type="STRING" id="1801752.A3J61_00635"/>
<proteinExistence type="predicted"/>
<dbReference type="EMBL" id="MFUC01000003">
    <property type="protein sequence ID" value="OGI72635.1"/>
    <property type="molecule type" value="Genomic_DNA"/>
</dbReference>
<evidence type="ECO:0000313" key="1">
    <source>
        <dbReference type="EMBL" id="OGI72635.1"/>
    </source>
</evidence>
<sequence>MEGQNLSNSNESLKTNIIKASRLNQDVWGNILRIYGEVSGASPMKLDWHKDFSKVKESLDNSGAVAYRLGSKISTHSKLRLDWEMDDKDGEKIFKVSFFGNVPSDKEQESEVLRNEFAQKVGEYIGSLT</sequence>
<evidence type="ECO:0000313" key="2">
    <source>
        <dbReference type="Proteomes" id="UP000179686"/>
    </source>
</evidence>